<proteinExistence type="predicted"/>
<evidence type="ECO:0000313" key="2">
    <source>
        <dbReference type="EMBL" id="KMQ72079.1"/>
    </source>
</evidence>
<evidence type="ECO:0000256" key="1">
    <source>
        <dbReference type="SAM" id="SignalP"/>
    </source>
</evidence>
<comment type="caution">
    <text evidence="2">The sequence shown here is derived from an EMBL/GenBank/DDBJ whole genome shotgun (WGS) entry which is preliminary data.</text>
</comment>
<evidence type="ECO:0008006" key="4">
    <source>
        <dbReference type="Google" id="ProtNLM"/>
    </source>
</evidence>
<reference evidence="2 3" key="1">
    <citation type="journal article" date="2004" name="Int. J. Syst. Evol. Microbiol.">
        <title>Kaistella koreensis gen. nov., sp. nov., a novel member of the Chryseobacterium-Bergeyella-Riemerella branch.</title>
        <authorList>
            <person name="Kim M.K."/>
            <person name="Im W.T."/>
            <person name="Shin Y.K."/>
            <person name="Lim J.H."/>
            <person name="Kim S.H."/>
            <person name="Lee B.C."/>
            <person name="Park M.Y."/>
            <person name="Lee K.Y."/>
            <person name="Lee S.T."/>
        </authorList>
    </citation>
    <scope>NUCLEOTIDE SEQUENCE [LARGE SCALE GENOMIC DNA]</scope>
    <source>
        <strain evidence="2 3">CCUG 49689</strain>
    </source>
</reference>
<organism evidence="2 3">
    <name type="scientific">Chryseobacterium koreense CCUG 49689</name>
    <dbReference type="NCBI Taxonomy" id="1304281"/>
    <lineage>
        <taxon>Bacteria</taxon>
        <taxon>Pseudomonadati</taxon>
        <taxon>Bacteroidota</taxon>
        <taxon>Flavobacteriia</taxon>
        <taxon>Flavobacteriales</taxon>
        <taxon>Weeksellaceae</taxon>
        <taxon>Chryseobacterium group</taxon>
        <taxon>Chryseobacterium</taxon>
    </lineage>
</organism>
<name>A0A0J7J242_9FLAO</name>
<feature type="signal peptide" evidence="1">
    <location>
        <begin position="1"/>
        <end position="17"/>
    </location>
</feature>
<dbReference type="OrthoDB" id="1258345at2"/>
<dbReference type="RefSeq" id="WP_048498704.1">
    <property type="nucleotide sequence ID" value="NZ_LFNG01000004.1"/>
</dbReference>
<dbReference type="PATRIC" id="fig|1304281.5.peg.737"/>
<dbReference type="Proteomes" id="UP000035900">
    <property type="component" value="Unassembled WGS sequence"/>
</dbReference>
<dbReference type="STRING" id="1304281.ACM44_03410"/>
<keyword evidence="3" id="KW-1185">Reference proteome</keyword>
<keyword evidence="1" id="KW-0732">Signal</keyword>
<sequence length="195" mass="21989">MKKLFCYFLLISLSVSAQKRNNFNFEIKGNTYTGIGNNYIADGTGTFTGFGIGLGFFVVKNFGLGFEFNNAYGKVKDPSVFGELRSPQWSSGEIYAFYRHPFSERFDAEGFIGSGFHSMVSKSNYSSKDFREGGSSFLLGAKALYSISSNKKVYVFASPKFYFLTNFTEMDDSAVQKYYAEPTLFNFSLGLRFYL</sequence>
<evidence type="ECO:0000313" key="3">
    <source>
        <dbReference type="Proteomes" id="UP000035900"/>
    </source>
</evidence>
<gene>
    <name evidence="2" type="ORF">ACM44_03410</name>
</gene>
<dbReference type="AlphaFoldDB" id="A0A0J7J242"/>
<feature type="chain" id="PRO_5005289593" description="Outer membrane protein beta-barrel domain-containing protein" evidence="1">
    <location>
        <begin position="18"/>
        <end position="195"/>
    </location>
</feature>
<accession>A0A0J7J242</accession>
<dbReference type="EMBL" id="LFNG01000004">
    <property type="protein sequence ID" value="KMQ72079.1"/>
    <property type="molecule type" value="Genomic_DNA"/>
</dbReference>
<protein>
    <recommendedName>
        <fullName evidence="4">Outer membrane protein beta-barrel domain-containing protein</fullName>
    </recommendedName>
</protein>